<comment type="caution">
    <text evidence="5">The sequence shown here is derived from an EMBL/GenBank/DDBJ whole genome shotgun (WGS) entry which is preliminary data.</text>
</comment>
<dbReference type="GO" id="GO:0016747">
    <property type="term" value="F:acyltransferase activity, transferring groups other than amino-acyl groups"/>
    <property type="evidence" value="ECO:0007669"/>
    <property type="project" value="InterPro"/>
</dbReference>
<dbReference type="InterPro" id="IPR000182">
    <property type="entry name" value="GNAT_dom"/>
</dbReference>
<evidence type="ECO:0000256" key="3">
    <source>
        <dbReference type="SAM" id="MobiDB-lite"/>
    </source>
</evidence>
<evidence type="ECO:0000313" key="5">
    <source>
        <dbReference type="EMBL" id="GCD20846.1"/>
    </source>
</evidence>
<feature type="compositionally biased region" description="Basic and acidic residues" evidence="3">
    <location>
        <begin position="1"/>
        <end position="10"/>
    </location>
</feature>
<organism evidence="5 6">
    <name type="scientific">Cellulomonas algicola</name>
    <dbReference type="NCBI Taxonomy" id="2071633"/>
    <lineage>
        <taxon>Bacteria</taxon>
        <taxon>Bacillati</taxon>
        <taxon>Actinomycetota</taxon>
        <taxon>Actinomycetes</taxon>
        <taxon>Micrococcales</taxon>
        <taxon>Cellulomonadaceae</taxon>
        <taxon>Cellulomonas</taxon>
    </lineage>
</organism>
<dbReference type="SUPFAM" id="SSF55729">
    <property type="entry name" value="Acyl-CoA N-acyltransferases (Nat)"/>
    <property type="match status" value="1"/>
</dbReference>
<feature type="region of interest" description="Disordered" evidence="3">
    <location>
        <begin position="1"/>
        <end position="22"/>
    </location>
</feature>
<dbReference type="EMBL" id="BHYL01000202">
    <property type="protein sequence ID" value="GCD20846.1"/>
    <property type="molecule type" value="Genomic_DNA"/>
</dbReference>
<reference evidence="5 6" key="1">
    <citation type="submission" date="2018-11" db="EMBL/GenBank/DDBJ databases">
        <title>Draft genome sequence of Cellulomonas takizawaensis strain TKZ-21.</title>
        <authorList>
            <person name="Yamamura H."/>
            <person name="Hayashi T."/>
            <person name="Hamada M."/>
            <person name="Serisawa Y."/>
            <person name="Matsuyama K."/>
            <person name="Nakagawa Y."/>
            <person name="Otoguro M."/>
            <person name="Yanagida F."/>
            <person name="Hayakawa M."/>
        </authorList>
    </citation>
    <scope>NUCLEOTIDE SEQUENCE [LARGE SCALE GENOMIC DNA]</scope>
    <source>
        <strain evidence="5 6">TKZ-21</strain>
    </source>
</reference>
<dbReference type="PANTHER" id="PTHR43877">
    <property type="entry name" value="AMINOALKYLPHOSPHONATE N-ACETYLTRANSFERASE-RELATED-RELATED"/>
    <property type="match status" value="1"/>
</dbReference>
<dbReference type="PROSITE" id="PS51186">
    <property type="entry name" value="GNAT"/>
    <property type="match status" value="1"/>
</dbReference>
<keyword evidence="2" id="KW-0012">Acyltransferase</keyword>
<dbReference type="Gene3D" id="3.40.630.30">
    <property type="match status" value="1"/>
</dbReference>
<dbReference type="PANTHER" id="PTHR43877:SF2">
    <property type="entry name" value="AMINOALKYLPHOSPHONATE N-ACETYLTRANSFERASE-RELATED"/>
    <property type="match status" value="1"/>
</dbReference>
<dbReference type="RefSeq" id="WP_124343356.1">
    <property type="nucleotide sequence ID" value="NZ_BHYL01000202.1"/>
</dbReference>
<dbReference type="AlphaFoldDB" id="A0A401V1S1"/>
<proteinExistence type="predicted"/>
<evidence type="ECO:0000259" key="4">
    <source>
        <dbReference type="PROSITE" id="PS51186"/>
    </source>
</evidence>
<keyword evidence="1" id="KW-0808">Transferase</keyword>
<sequence length="195" mass="20656">MSHGPRDPLHDALPGGEPDTVRLRDAVPDDAARLARIWATGWHDGHDGHVPAEVSRHRTPQSFVDRAPGLVPHTRVAVLGGDVVGFATTIGDQVDQVYVDASARGTGVAAALLADAARVAAEAGHAHPWLAVVPGNARARRFYERQGWADEGPFDHRVEVAPGVSVDVPCRRYRLTAVDRSPAAARLVGTDAGDA</sequence>
<dbReference type="Proteomes" id="UP000288246">
    <property type="component" value="Unassembled WGS sequence"/>
</dbReference>
<dbReference type="Pfam" id="PF00583">
    <property type="entry name" value="Acetyltransf_1"/>
    <property type="match status" value="1"/>
</dbReference>
<name>A0A401V1S1_9CELL</name>
<accession>A0A401V1S1</accession>
<keyword evidence="6" id="KW-1185">Reference proteome</keyword>
<protein>
    <recommendedName>
        <fullName evidence="4">N-acetyltransferase domain-containing protein</fullName>
    </recommendedName>
</protein>
<dbReference type="InterPro" id="IPR050832">
    <property type="entry name" value="Bact_Acetyltransf"/>
</dbReference>
<gene>
    <name evidence="5" type="ORF">CTKZ_24080</name>
</gene>
<evidence type="ECO:0000256" key="2">
    <source>
        <dbReference type="ARBA" id="ARBA00023315"/>
    </source>
</evidence>
<feature type="domain" description="N-acetyltransferase" evidence="4">
    <location>
        <begin position="21"/>
        <end position="171"/>
    </location>
</feature>
<evidence type="ECO:0000313" key="6">
    <source>
        <dbReference type="Proteomes" id="UP000288246"/>
    </source>
</evidence>
<dbReference type="OrthoDB" id="5243635at2"/>
<dbReference type="InterPro" id="IPR016181">
    <property type="entry name" value="Acyl_CoA_acyltransferase"/>
</dbReference>
<evidence type="ECO:0000256" key="1">
    <source>
        <dbReference type="ARBA" id="ARBA00022679"/>
    </source>
</evidence>